<dbReference type="Pfam" id="PF00089">
    <property type="entry name" value="Trypsin"/>
    <property type="match status" value="1"/>
</dbReference>
<feature type="domain" description="Peptidase S1" evidence="13">
    <location>
        <begin position="142"/>
        <end position="343"/>
    </location>
</feature>
<dbReference type="SMART" id="SM00020">
    <property type="entry name" value="Tryp_SPc"/>
    <property type="match status" value="1"/>
</dbReference>
<evidence type="ECO:0000256" key="2">
    <source>
        <dbReference type="ARBA" id="ARBA00022525"/>
    </source>
</evidence>
<comment type="similarity">
    <text evidence="11 12">Belongs to the peptidase S1 family. CLIP subfamily.</text>
</comment>
<dbReference type="PRINTS" id="PR00722">
    <property type="entry name" value="CHYMOTRYPSIN"/>
</dbReference>
<sequence>MKVLLFIFFITIHSVLSQNFCRTLGFKIGRCISIYDCDYLLNILMTKPLTQQAIRFLQLSQCDAGTVDNHIPHVCCARNDDSLILQPGTDSGTISALSTTTTYAPELNEENLDDSIVSQNTNDTGLLPNRSECGTELIENRIYSGQNTDREEFPWLALLEYRKFSGEVTINCAGSLISKKYILTACHCIKGDIITRIGELVNVRLGDYDLRQSNVCVGRRCGNPHQFNEIDEIIPHEKFNHRSISRRHDIGLIRLKKAVTYNRLLRPICLPTRDEPPLKTGDIVYIAGFGRTLYSRTSQIKQKLALPIFDFAECKRKFSTKNVRIFKDQICAGGEFSRDACDG</sequence>
<evidence type="ECO:0000256" key="11">
    <source>
        <dbReference type="ARBA" id="ARBA00024195"/>
    </source>
</evidence>
<dbReference type="Gene3D" id="2.40.10.10">
    <property type="entry name" value="Trypsin-like serine proteases"/>
    <property type="match status" value="2"/>
</dbReference>
<evidence type="ECO:0000259" key="14">
    <source>
        <dbReference type="PROSITE" id="PS51888"/>
    </source>
</evidence>
<comment type="subcellular location">
    <subcellularLocation>
        <location evidence="1 12">Secreted</location>
    </subcellularLocation>
</comment>
<evidence type="ECO:0000256" key="6">
    <source>
        <dbReference type="ARBA" id="ARBA00022801"/>
    </source>
</evidence>
<evidence type="ECO:0000256" key="4">
    <source>
        <dbReference type="ARBA" id="ARBA00022670"/>
    </source>
</evidence>
<keyword evidence="5 12" id="KW-0732">Signal</keyword>
<dbReference type="CDD" id="cd00190">
    <property type="entry name" value="Tryp_SPc"/>
    <property type="match status" value="1"/>
</dbReference>
<comment type="caution">
    <text evidence="15">The sequence shown here is derived from an EMBL/GenBank/DDBJ whole genome shotgun (WGS) entry which is preliminary data.</text>
</comment>
<evidence type="ECO:0000256" key="1">
    <source>
        <dbReference type="ARBA" id="ARBA00004613"/>
    </source>
</evidence>
<dbReference type="AlphaFoldDB" id="A0A9J6BJ33"/>
<organism evidence="15 16">
    <name type="scientific">Polypedilum vanderplanki</name>
    <name type="common">Sleeping chironomid midge</name>
    <dbReference type="NCBI Taxonomy" id="319348"/>
    <lineage>
        <taxon>Eukaryota</taxon>
        <taxon>Metazoa</taxon>
        <taxon>Ecdysozoa</taxon>
        <taxon>Arthropoda</taxon>
        <taxon>Hexapoda</taxon>
        <taxon>Insecta</taxon>
        <taxon>Pterygota</taxon>
        <taxon>Neoptera</taxon>
        <taxon>Endopterygota</taxon>
        <taxon>Diptera</taxon>
        <taxon>Nematocera</taxon>
        <taxon>Chironomoidea</taxon>
        <taxon>Chironomidae</taxon>
        <taxon>Chironominae</taxon>
        <taxon>Polypedilum</taxon>
        <taxon>Polypedilum</taxon>
    </lineage>
</organism>
<dbReference type="PROSITE" id="PS51888">
    <property type="entry name" value="CLIP"/>
    <property type="match status" value="1"/>
</dbReference>
<evidence type="ECO:0000256" key="7">
    <source>
        <dbReference type="ARBA" id="ARBA00022825"/>
    </source>
</evidence>
<evidence type="ECO:0000256" key="8">
    <source>
        <dbReference type="ARBA" id="ARBA00022859"/>
    </source>
</evidence>
<dbReference type="InterPro" id="IPR009003">
    <property type="entry name" value="Peptidase_S1_PA"/>
</dbReference>
<feature type="signal peptide" evidence="12">
    <location>
        <begin position="1"/>
        <end position="17"/>
    </location>
</feature>
<evidence type="ECO:0000313" key="16">
    <source>
        <dbReference type="Proteomes" id="UP001107558"/>
    </source>
</evidence>
<dbReference type="EMBL" id="JADBJN010000003">
    <property type="protein sequence ID" value="KAG5669836.1"/>
    <property type="molecule type" value="Genomic_DNA"/>
</dbReference>
<dbReference type="GO" id="GO:0006508">
    <property type="term" value="P:proteolysis"/>
    <property type="evidence" value="ECO:0007669"/>
    <property type="project" value="UniProtKB-KW"/>
</dbReference>
<protein>
    <recommendedName>
        <fullName evidence="12">CLIP domain-containing serine protease</fullName>
        <ecNumber evidence="12">3.4.21.-</ecNumber>
    </recommendedName>
</protein>
<evidence type="ECO:0000256" key="9">
    <source>
        <dbReference type="ARBA" id="ARBA00023157"/>
    </source>
</evidence>
<reference evidence="15" key="1">
    <citation type="submission" date="2021-03" db="EMBL/GenBank/DDBJ databases">
        <title>Chromosome level genome of the anhydrobiotic midge Polypedilum vanderplanki.</title>
        <authorList>
            <person name="Yoshida Y."/>
            <person name="Kikawada T."/>
            <person name="Gusev O."/>
        </authorList>
    </citation>
    <scope>NUCLEOTIDE SEQUENCE</scope>
    <source>
        <strain evidence="15">NIAS01</strain>
        <tissue evidence="15">Whole body or cell culture</tissue>
    </source>
</reference>
<dbReference type="EC" id="3.4.21.-" evidence="12"/>
<dbReference type="Proteomes" id="UP001107558">
    <property type="component" value="Chromosome 3"/>
</dbReference>
<comment type="domain">
    <text evidence="12">The clip domain consists of 35-55 residues which are 'knitted' together usually by 3 conserved disulfide bonds forming a clip-like compact structure.</text>
</comment>
<proteinExistence type="inferred from homology"/>
<dbReference type="InterPro" id="IPR001254">
    <property type="entry name" value="Trypsin_dom"/>
</dbReference>
<keyword evidence="9" id="KW-1015">Disulfide bond</keyword>
<evidence type="ECO:0000256" key="3">
    <source>
        <dbReference type="ARBA" id="ARBA00022588"/>
    </source>
</evidence>
<dbReference type="Pfam" id="PF12032">
    <property type="entry name" value="CLIP"/>
    <property type="match status" value="1"/>
</dbReference>
<keyword evidence="4 12" id="KW-0645">Protease</keyword>
<evidence type="ECO:0000256" key="5">
    <source>
        <dbReference type="ARBA" id="ARBA00022729"/>
    </source>
</evidence>
<dbReference type="Gene3D" id="3.30.1640.30">
    <property type="match status" value="1"/>
</dbReference>
<dbReference type="FunFam" id="2.40.10.10:FF:000028">
    <property type="entry name" value="Serine protease easter"/>
    <property type="match status" value="1"/>
</dbReference>
<dbReference type="SMART" id="SM00680">
    <property type="entry name" value="CLIP"/>
    <property type="match status" value="1"/>
</dbReference>
<dbReference type="SUPFAM" id="SSF50494">
    <property type="entry name" value="Trypsin-like serine proteases"/>
    <property type="match status" value="1"/>
</dbReference>
<dbReference type="GO" id="GO:0004252">
    <property type="term" value="F:serine-type endopeptidase activity"/>
    <property type="evidence" value="ECO:0007669"/>
    <property type="project" value="UniProtKB-UniRule"/>
</dbReference>
<keyword evidence="6 12" id="KW-0378">Hydrolase</keyword>
<dbReference type="PANTHER" id="PTHR24256">
    <property type="entry name" value="TRYPTASE-RELATED"/>
    <property type="match status" value="1"/>
</dbReference>
<evidence type="ECO:0000313" key="15">
    <source>
        <dbReference type="EMBL" id="KAG5669836.1"/>
    </source>
</evidence>
<evidence type="ECO:0000256" key="10">
    <source>
        <dbReference type="ARBA" id="ARBA00023180"/>
    </source>
</evidence>
<dbReference type="InterPro" id="IPR038565">
    <property type="entry name" value="CLIP_sf"/>
</dbReference>
<evidence type="ECO:0000256" key="12">
    <source>
        <dbReference type="RuleBase" id="RU366078"/>
    </source>
</evidence>
<keyword evidence="7 12" id="KW-0720">Serine protease</keyword>
<dbReference type="InterPro" id="IPR043504">
    <property type="entry name" value="Peptidase_S1_PA_chymotrypsin"/>
</dbReference>
<keyword evidence="10" id="KW-0325">Glycoprotein</keyword>
<dbReference type="InterPro" id="IPR022700">
    <property type="entry name" value="CLIP"/>
</dbReference>
<keyword evidence="16" id="KW-1185">Reference proteome</keyword>
<dbReference type="PROSITE" id="PS50240">
    <property type="entry name" value="TRYPSIN_DOM"/>
    <property type="match status" value="1"/>
</dbReference>
<gene>
    <name evidence="15" type="ORF">PVAND_000127</name>
</gene>
<name>A0A9J6BJ33_POLVA</name>
<dbReference type="InterPro" id="IPR051487">
    <property type="entry name" value="Ser/Thr_Proteases_Immune/Dev"/>
</dbReference>
<dbReference type="GO" id="GO:0045087">
    <property type="term" value="P:innate immune response"/>
    <property type="evidence" value="ECO:0007669"/>
    <property type="project" value="UniProtKB-KW"/>
</dbReference>
<accession>A0A9J6BJ33</accession>
<keyword evidence="8" id="KW-0391">Immunity</keyword>
<feature type="chain" id="PRO_5039963432" description="CLIP domain-containing serine protease" evidence="12">
    <location>
        <begin position="18"/>
        <end position="343"/>
    </location>
</feature>
<keyword evidence="3" id="KW-0399">Innate immunity</keyword>
<dbReference type="InterPro" id="IPR001314">
    <property type="entry name" value="Peptidase_S1A"/>
</dbReference>
<keyword evidence="2 12" id="KW-0964">Secreted</keyword>
<dbReference type="GO" id="GO:0005576">
    <property type="term" value="C:extracellular region"/>
    <property type="evidence" value="ECO:0007669"/>
    <property type="project" value="UniProtKB-SubCell"/>
</dbReference>
<evidence type="ECO:0000259" key="13">
    <source>
        <dbReference type="PROSITE" id="PS50240"/>
    </source>
</evidence>
<dbReference type="OrthoDB" id="9028152at2759"/>
<feature type="domain" description="Clip" evidence="14">
    <location>
        <begin position="20"/>
        <end position="76"/>
    </location>
</feature>